<accession>A0A387FVC7</accession>
<dbReference type="RefSeq" id="WP_120708008.1">
    <property type="nucleotide sequence ID" value="NZ_CP032695.1"/>
</dbReference>
<dbReference type="AlphaFoldDB" id="A0A387FVC7"/>
<organism evidence="2 3">
    <name type="scientific">Rhizobium jaguaris</name>
    <dbReference type="NCBI Taxonomy" id="1312183"/>
    <lineage>
        <taxon>Bacteria</taxon>
        <taxon>Pseudomonadati</taxon>
        <taxon>Pseudomonadota</taxon>
        <taxon>Alphaproteobacteria</taxon>
        <taxon>Hyphomicrobiales</taxon>
        <taxon>Rhizobiaceae</taxon>
        <taxon>Rhizobium/Agrobacterium group</taxon>
        <taxon>Rhizobium</taxon>
    </lineage>
</organism>
<evidence type="ECO:0000313" key="2">
    <source>
        <dbReference type="EMBL" id="AYG63100.1"/>
    </source>
</evidence>
<dbReference type="OrthoDB" id="8381919at2"/>
<gene>
    <name evidence="2" type="ORF">CCGE525_30855</name>
</gene>
<feature type="transmembrane region" description="Helical" evidence="1">
    <location>
        <begin position="45"/>
        <end position="62"/>
    </location>
</feature>
<sequence>MVRFIYRNMALLLATVMTALAITMHNMFLLLVRHHHTVLHDIRHAVFAIVLFGIFYAILRYIQALPDDAD</sequence>
<dbReference type="KEGG" id="rjg:CCGE525_30855"/>
<reference evidence="2 3" key="1">
    <citation type="submission" date="2018-10" db="EMBL/GenBank/DDBJ databases">
        <title>Rhizobium etli, R. leguminosarum and a new Rhizobium genospecies from Phaseolus dumosus.</title>
        <authorList>
            <person name="Ramirez-Puebla S.T."/>
            <person name="Rogel-Hernandez M.A."/>
            <person name="Guerrero G."/>
            <person name="Ormeno-Orrillo E."/>
            <person name="Martinez-Romero J.C."/>
            <person name="Negrete-Yankelevich S."/>
            <person name="Martinez-Romero E."/>
        </authorList>
    </citation>
    <scope>NUCLEOTIDE SEQUENCE [LARGE SCALE GENOMIC DNA]</scope>
    <source>
        <strain evidence="2 3">CCGE525</strain>
        <plasmid evidence="3">prccge525c</plasmid>
    </source>
</reference>
<keyword evidence="1" id="KW-0472">Membrane</keyword>
<keyword evidence="1" id="KW-0812">Transmembrane</keyword>
<dbReference type="EMBL" id="CP032695">
    <property type="protein sequence ID" value="AYG63100.1"/>
    <property type="molecule type" value="Genomic_DNA"/>
</dbReference>
<dbReference type="Proteomes" id="UP000282195">
    <property type="component" value="Plasmid pRCCGE525c"/>
</dbReference>
<name>A0A387FVC7_9HYPH</name>
<keyword evidence="1" id="KW-1133">Transmembrane helix</keyword>
<protein>
    <submittedName>
        <fullName evidence="2">Uncharacterized protein</fullName>
    </submittedName>
</protein>
<evidence type="ECO:0000313" key="3">
    <source>
        <dbReference type="Proteomes" id="UP000282195"/>
    </source>
</evidence>
<proteinExistence type="predicted"/>
<evidence type="ECO:0000256" key="1">
    <source>
        <dbReference type="SAM" id="Phobius"/>
    </source>
</evidence>
<geneLocation type="plasmid" evidence="3">
    <name>prccge525c</name>
</geneLocation>
<keyword evidence="2" id="KW-0614">Plasmid</keyword>
<keyword evidence="3" id="KW-1185">Reference proteome</keyword>